<comment type="caution">
    <text evidence="9">The sequence shown here is derived from an EMBL/GenBank/DDBJ whole genome shotgun (WGS) entry which is preliminary data.</text>
</comment>
<feature type="transmembrane region" description="Helical" evidence="8">
    <location>
        <begin position="16"/>
        <end position="35"/>
    </location>
</feature>
<feature type="transmembrane region" description="Helical" evidence="8">
    <location>
        <begin position="133"/>
        <end position="157"/>
    </location>
</feature>
<keyword evidence="6 8" id="KW-1133">Transmembrane helix</keyword>
<evidence type="ECO:0000256" key="4">
    <source>
        <dbReference type="ARBA" id="ARBA00022475"/>
    </source>
</evidence>
<keyword evidence="3" id="KW-0813">Transport</keyword>
<evidence type="ECO:0000256" key="8">
    <source>
        <dbReference type="SAM" id="Phobius"/>
    </source>
</evidence>
<keyword evidence="10" id="KW-1185">Reference proteome</keyword>
<gene>
    <name evidence="9" type="ORF">GCM10007916_07900</name>
</gene>
<protein>
    <submittedName>
        <fullName evidence="9">Branched-chain amino acid ABC transporter permease</fullName>
    </submittedName>
</protein>
<dbReference type="PANTHER" id="PTHR34979:SF1">
    <property type="entry name" value="INNER MEMBRANE PROTEIN YGAZ"/>
    <property type="match status" value="1"/>
</dbReference>
<feature type="transmembrane region" description="Helical" evidence="8">
    <location>
        <begin position="42"/>
        <end position="67"/>
    </location>
</feature>
<keyword evidence="4" id="KW-1003">Cell membrane</keyword>
<sequence>MLNVQQKREFVDGSKAALPLIVGAIPFAILFGTLAPTSGLSALATIMMSVLVFAGSAQFIVLALIAAQAPIEMILLTTFVVNLRHLLYATALVEHVKHLPLHWRAILAFGLTDESFANMSQRYMQQDKSNAHYFYLGSICCFYCTWVSFTILGVTLGSLIPDMSNWGLEFAMSVTFIGMVVPYMNSKAMISAIIAAGISSLTFAHLPNKLGLIISALIGVAVGLTVTKFKNKQLSYE</sequence>
<dbReference type="Proteomes" id="UP001157353">
    <property type="component" value="Unassembled WGS sequence"/>
</dbReference>
<feature type="transmembrane region" description="Helical" evidence="8">
    <location>
        <begin position="212"/>
        <end position="229"/>
    </location>
</feature>
<evidence type="ECO:0000313" key="10">
    <source>
        <dbReference type="Proteomes" id="UP001157353"/>
    </source>
</evidence>
<proteinExistence type="inferred from homology"/>
<evidence type="ECO:0000256" key="5">
    <source>
        <dbReference type="ARBA" id="ARBA00022692"/>
    </source>
</evidence>
<evidence type="ECO:0000313" key="9">
    <source>
        <dbReference type="EMBL" id="GLS89723.1"/>
    </source>
</evidence>
<dbReference type="InterPro" id="IPR011606">
    <property type="entry name" value="Brnchd-chn_aa_trnsp_permease"/>
</dbReference>
<accession>A0ABQ6DXK2</accession>
<comment type="similarity">
    <text evidence="2">Belongs to the AzlC family.</text>
</comment>
<evidence type="ECO:0000256" key="6">
    <source>
        <dbReference type="ARBA" id="ARBA00022989"/>
    </source>
</evidence>
<evidence type="ECO:0000256" key="1">
    <source>
        <dbReference type="ARBA" id="ARBA00004651"/>
    </source>
</evidence>
<dbReference type="Pfam" id="PF03591">
    <property type="entry name" value="AzlC"/>
    <property type="match status" value="1"/>
</dbReference>
<evidence type="ECO:0000256" key="7">
    <source>
        <dbReference type="ARBA" id="ARBA00023136"/>
    </source>
</evidence>
<keyword evidence="7 8" id="KW-0472">Membrane</keyword>
<evidence type="ECO:0000256" key="2">
    <source>
        <dbReference type="ARBA" id="ARBA00010735"/>
    </source>
</evidence>
<dbReference type="PANTHER" id="PTHR34979">
    <property type="entry name" value="INNER MEMBRANE PROTEIN YGAZ"/>
    <property type="match status" value="1"/>
</dbReference>
<dbReference type="EMBL" id="BSPQ01000001">
    <property type="protein sequence ID" value="GLS89723.1"/>
    <property type="molecule type" value="Genomic_DNA"/>
</dbReference>
<keyword evidence="5 8" id="KW-0812">Transmembrane</keyword>
<organism evidence="9 10">
    <name type="scientific">Psychromonas marina</name>
    <dbReference type="NCBI Taxonomy" id="88364"/>
    <lineage>
        <taxon>Bacteria</taxon>
        <taxon>Pseudomonadati</taxon>
        <taxon>Pseudomonadota</taxon>
        <taxon>Gammaproteobacteria</taxon>
        <taxon>Alteromonadales</taxon>
        <taxon>Psychromonadaceae</taxon>
        <taxon>Psychromonas</taxon>
    </lineage>
</organism>
<reference evidence="10" key="1">
    <citation type="journal article" date="2019" name="Int. J. Syst. Evol. Microbiol.">
        <title>The Global Catalogue of Microorganisms (GCM) 10K type strain sequencing project: providing services to taxonomists for standard genome sequencing and annotation.</title>
        <authorList>
            <consortium name="The Broad Institute Genomics Platform"/>
            <consortium name="The Broad Institute Genome Sequencing Center for Infectious Disease"/>
            <person name="Wu L."/>
            <person name="Ma J."/>
        </authorList>
    </citation>
    <scope>NUCLEOTIDE SEQUENCE [LARGE SCALE GENOMIC DNA]</scope>
    <source>
        <strain evidence="10">NBRC 103166</strain>
    </source>
</reference>
<dbReference type="RefSeq" id="WP_284202833.1">
    <property type="nucleotide sequence ID" value="NZ_BSPQ01000001.1"/>
</dbReference>
<name>A0ABQ6DXK2_9GAMM</name>
<comment type="subcellular location">
    <subcellularLocation>
        <location evidence="1">Cell membrane</location>
        <topology evidence="1">Multi-pass membrane protein</topology>
    </subcellularLocation>
</comment>
<evidence type="ECO:0000256" key="3">
    <source>
        <dbReference type="ARBA" id="ARBA00022448"/>
    </source>
</evidence>